<dbReference type="Gene3D" id="3.40.190.10">
    <property type="entry name" value="Periplasmic binding protein-like II"/>
    <property type="match status" value="1"/>
</dbReference>
<sequence length="600" mass="67484">MKKSLYILFSLLLVLTLALAGCGQKSDNTSQPQTDTNNQAQSPNDNNQEEANAPEDTAPEGYVRATNPDAVPAAAKARTDTIIIGMHEPKGVFTPWFYSTAYDNYVLSMVFEALGRVDKDGTTIPDLATWEISDDGKTYTFHIDPNAKFSDGTPVTAEDVEFSYLVYLDPNYDGRADMSVAQIVGADEYTADKEGKITKVDGIKIIDEKTIAVTVKDVNALTLEYLTIAVLPKHYYGKDFKKGDLEPIKKLNEKPLGSGPYVLKKFVPAQEVVFEANPNYWRDTSPRVKPKVQNVIFKATTDETNLQLLQTGETDFEEGISVNRDNLDQIDAMGFLDRSMLLNNGYGYIALNHQNPILQDVKVRQALMYGLDRESAVYAYSQGLANVIDVPMTKVSWGYPDEAGLINYNYDHDKAAQLLDEAGWKMGDDGYRYKDGQKLKLYFTASSPNPVNDALLPIAKENYKALGIEFTAEQMEFNAMIDKMEKGEYDMAFLAVGLGTDPDPYGLFHSNGGTNKEFFRYSDPKVDELIDKGLKELDRDKRKEIYNELFHYLNEQVPILYMYQRYNMNVISSRLEGFEGEITPFYDFTNALPGVTIRQF</sequence>
<proteinExistence type="predicted"/>
<dbReference type="EMBL" id="PEBX01000016">
    <property type="protein sequence ID" value="PTQ56945.1"/>
    <property type="molecule type" value="Genomic_DNA"/>
</dbReference>
<dbReference type="GO" id="GO:0042597">
    <property type="term" value="C:periplasmic space"/>
    <property type="evidence" value="ECO:0007669"/>
    <property type="project" value="UniProtKB-ARBA"/>
</dbReference>
<organism evidence="4 5">
    <name type="scientific">Candidatus Carbonibacillus altaicus</name>
    <dbReference type="NCBI Taxonomy" id="2163959"/>
    <lineage>
        <taxon>Bacteria</taxon>
        <taxon>Bacillati</taxon>
        <taxon>Bacillota</taxon>
        <taxon>Bacilli</taxon>
        <taxon>Bacillales</taxon>
        <taxon>Candidatus Carbonibacillus</taxon>
    </lineage>
</organism>
<dbReference type="PANTHER" id="PTHR30290:SF81">
    <property type="entry name" value="OLIGOPEPTIDE-BINDING PROTEIN OPPA"/>
    <property type="match status" value="1"/>
</dbReference>
<accession>A0A2R6Y2R9</accession>
<evidence type="ECO:0000313" key="4">
    <source>
        <dbReference type="EMBL" id="PTQ56945.1"/>
    </source>
</evidence>
<dbReference type="InterPro" id="IPR030678">
    <property type="entry name" value="Peptide/Ni-bd"/>
</dbReference>
<evidence type="ECO:0000256" key="1">
    <source>
        <dbReference type="SAM" id="MobiDB-lite"/>
    </source>
</evidence>
<dbReference type="PROSITE" id="PS51257">
    <property type="entry name" value="PROKAR_LIPOPROTEIN"/>
    <property type="match status" value="1"/>
</dbReference>
<protein>
    <submittedName>
        <fullName evidence="4">Oligopeptide ABC transporter, periplasmic oligopeptide-binding protein OppA</fullName>
    </submittedName>
</protein>
<evidence type="ECO:0000256" key="2">
    <source>
        <dbReference type="SAM" id="SignalP"/>
    </source>
</evidence>
<dbReference type="PANTHER" id="PTHR30290">
    <property type="entry name" value="PERIPLASMIC BINDING COMPONENT OF ABC TRANSPORTER"/>
    <property type="match status" value="1"/>
</dbReference>
<name>A0A2R6Y2R9_9BACL</name>
<dbReference type="CDD" id="cd00995">
    <property type="entry name" value="PBP2_NikA_DppA_OppA_like"/>
    <property type="match status" value="1"/>
</dbReference>
<dbReference type="Proteomes" id="UP000244338">
    <property type="component" value="Unassembled WGS sequence"/>
</dbReference>
<feature type="chain" id="PRO_5015358279" evidence="2">
    <location>
        <begin position="21"/>
        <end position="600"/>
    </location>
</feature>
<feature type="region of interest" description="Disordered" evidence="1">
    <location>
        <begin position="24"/>
        <end position="68"/>
    </location>
</feature>
<dbReference type="GO" id="GO:0015833">
    <property type="term" value="P:peptide transport"/>
    <property type="evidence" value="ECO:0007669"/>
    <property type="project" value="TreeGrafter"/>
</dbReference>
<feature type="domain" description="Solute-binding protein family 5" evidence="3">
    <location>
        <begin position="124"/>
        <end position="516"/>
    </location>
</feature>
<comment type="caution">
    <text evidence="4">The sequence shown here is derived from an EMBL/GenBank/DDBJ whole genome shotgun (WGS) entry which is preliminary data.</text>
</comment>
<dbReference type="PIRSF" id="PIRSF002741">
    <property type="entry name" value="MppA"/>
    <property type="match status" value="1"/>
</dbReference>
<dbReference type="Gene3D" id="3.90.76.10">
    <property type="entry name" value="Dipeptide-binding Protein, Domain 1"/>
    <property type="match status" value="1"/>
</dbReference>
<evidence type="ECO:0000259" key="3">
    <source>
        <dbReference type="Pfam" id="PF00496"/>
    </source>
</evidence>
<reference evidence="5" key="1">
    <citation type="journal article" date="2018" name="Sci. Rep.">
        <title>Lignite coal burning seam in the remote Altai Mountains harbors a hydrogen-driven thermophilic microbial community.</title>
        <authorList>
            <person name="Kadnikov V.V."/>
            <person name="Mardanov A.V."/>
            <person name="Ivasenko D.A."/>
            <person name="Antsiferov D.V."/>
            <person name="Beletsky A.V."/>
            <person name="Karnachuk O.V."/>
            <person name="Ravin N.V."/>
        </authorList>
    </citation>
    <scope>NUCLEOTIDE SEQUENCE [LARGE SCALE GENOMIC DNA]</scope>
</reference>
<dbReference type="InterPro" id="IPR000914">
    <property type="entry name" value="SBP_5_dom"/>
</dbReference>
<dbReference type="InterPro" id="IPR039424">
    <property type="entry name" value="SBP_5"/>
</dbReference>
<dbReference type="Pfam" id="PF00496">
    <property type="entry name" value="SBP_bac_5"/>
    <property type="match status" value="1"/>
</dbReference>
<evidence type="ECO:0000313" key="5">
    <source>
        <dbReference type="Proteomes" id="UP000244338"/>
    </source>
</evidence>
<keyword evidence="2" id="KW-0732">Signal</keyword>
<dbReference type="GO" id="GO:0043190">
    <property type="term" value="C:ATP-binding cassette (ABC) transporter complex"/>
    <property type="evidence" value="ECO:0007669"/>
    <property type="project" value="InterPro"/>
</dbReference>
<feature type="signal peptide" evidence="2">
    <location>
        <begin position="1"/>
        <end position="20"/>
    </location>
</feature>
<dbReference type="SUPFAM" id="SSF53850">
    <property type="entry name" value="Periplasmic binding protein-like II"/>
    <property type="match status" value="1"/>
</dbReference>
<feature type="compositionally biased region" description="Polar residues" evidence="1">
    <location>
        <begin position="25"/>
        <end position="50"/>
    </location>
</feature>
<gene>
    <name evidence="4" type="ORF">BSOLF_2506</name>
</gene>
<dbReference type="AlphaFoldDB" id="A0A2R6Y2R9"/>
<dbReference type="GO" id="GO:1904680">
    <property type="term" value="F:peptide transmembrane transporter activity"/>
    <property type="evidence" value="ECO:0007669"/>
    <property type="project" value="TreeGrafter"/>
</dbReference>
<dbReference type="Gene3D" id="3.10.105.10">
    <property type="entry name" value="Dipeptide-binding Protein, Domain 3"/>
    <property type="match status" value="1"/>
</dbReference>